<dbReference type="EMBL" id="JAWWMZ010000022">
    <property type="protein sequence ID" value="MDX4957939.1"/>
    <property type="molecule type" value="Genomic_DNA"/>
</dbReference>
<protein>
    <submittedName>
        <fullName evidence="1">Uncharacterized protein</fullName>
    </submittedName>
</protein>
<dbReference type="Gene3D" id="2.60.120.200">
    <property type="match status" value="1"/>
</dbReference>
<dbReference type="SUPFAM" id="SSF49899">
    <property type="entry name" value="Concanavalin A-like lectins/glucanases"/>
    <property type="match status" value="1"/>
</dbReference>
<accession>A0AAJ2R901</accession>
<reference evidence="1" key="1">
    <citation type="submission" date="2023-11" db="EMBL/GenBank/DDBJ databases">
        <title>Identification and selenium tolerance of Delftia acidovorans R3-25.</title>
        <authorList>
            <person name="Zhang S."/>
            <person name="Liu Y."/>
            <person name="Guo Y."/>
        </authorList>
    </citation>
    <scope>NUCLEOTIDE SEQUENCE</scope>
    <source>
        <strain evidence="1">R3-25</strain>
    </source>
</reference>
<name>A0AAJ2R901_DELAC</name>
<sequence>MDQVIAGSGADVIVNENFRATAAASVFGMRGSTTAGLTLGYYGGAFGGAIVADGSIALPSNSTVYVVANRTSGVVSAATSTTNWDNQDDYLRIGVANTGPVTIGSWVDWREAYSGAGGSGGGFANPMTAVGDIIVGGTDGDPMRLSAGATGDVLQIVAGQPAWGPGGGGGGGSSLEAPFVAPPQTGWSWVNQGSSTLVDSVSEQVLISAATGSGANLVARARSAPAAPYTLTARLRSLRPTKPFVSTGIGLRNSATGQLVVFDILSPTTGTKIRVTKFNTSVSFSADYTTLEFPSIVDIWMRIADNGTNRVFSYSSDGVYWTQFFSVGRTDFTTPDQLIFMAGTENSATPNFAPIVRLISWKID</sequence>
<proteinExistence type="predicted"/>
<dbReference type="AlphaFoldDB" id="A0AAJ2R901"/>
<dbReference type="InterPro" id="IPR013320">
    <property type="entry name" value="ConA-like_dom_sf"/>
</dbReference>
<dbReference type="Proteomes" id="UP001287445">
    <property type="component" value="Unassembled WGS sequence"/>
</dbReference>
<dbReference type="RefSeq" id="WP_319077002.1">
    <property type="nucleotide sequence ID" value="NZ_JAWWMZ010000022.1"/>
</dbReference>
<gene>
    <name evidence="1" type="ORF">SGN30_31345</name>
</gene>
<comment type="caution">
    <text evidence="1">The sequence shown here is derived from an EMBL/GenBank/DDBJ whole genome shotgun (WGS) entry which is preliminary data.</text>
</comment>
<organism evidence="1 2">
    <name type="scientific">Delftia acidovorans</name>
    <name type="common">Pseudomonas acidovorans</name>
    <name type="synonym">Comamonas acidovorans</name>
    <dbReference type="NCBI Taxonomy" id="80866"/>
    <lineage>
        <taxon>Bacteria</taxon>
        <taxon>Pseudomonadati</taxon>
        <taxon>Pseudomonadota</taxon>
        <taxon>Betaproteobacteria</taxon>
        <taxon>Burkholderiales</taxon>
        <taxon>Comamonadaceae</taxon>
        <taxon>Delftia</taxon>
    </lineage>
</organism>
<evidence type="ECO:0000313" key="1">
    <source>
        <dbReference type="EMBL" id="MDX4957939.1"/>
    </source>
</evidence>
<evidence type="ECO:0000313" key="2">
    <source>
        <dbReference type="Proteomes" id="UP001287445"/>
    </source>
</evidence>